<dbReference type="GO" id="GO:0030203">
    <property type="term" value="P:glycosaminoglycan metabolic process"/>
    <property type="evidence" value="ECO:0007669"/>
    <property type="project" value="TreeGrafter"/>
</dbReference>
<dbReference type="InterPro" id="IPR017853">
    <property type="entry name" value="GH"/>
</dbReference>
<evidence type="ECO:0000259" key="7">
    <source>
        <dbReference type="Pfam" id="PF00728"/>
    </source>
</evidence>
<evidence type="ECO:0000313" key="9">
    <source>
        <dbReference type="Proteomes" id="UP000547510"/>
    </source>
</evidence>
<dbReference type="PRINTS" id="PR00738">
    <property type="entry name" value="GLHYDRLASE20"/>
</dbReference>
<dbReference type="Proteomes" id="UP000547510">
    <property type="component" value="Unassembled WGS sequence"/>
</dbReference>
<dbReference type="CDD" id="cd06563">
    <property type="entry name" value="GH20_chitobiase-like"/>
    <property type="match status" value="1"/>
</dbReference>
<reference evidence="8 9" key="1">
    <citation type="submission" date="2020-08" db="EMBL/GenBank/DDBJ databases">
        <title>Genomic Encyclopedia of Type Strains, Phase III (KMG-III): the genomes of soil and plant-associated and newly described type strains.</title>
        <authorList>
            <person name="Whitman W."/>
        </authorList>
    </citation>
    <scope>NUCLEOTIDE SEQUENCE [LARGE SCALE GENOMIC DNA]</scope>
    <source>
        <strain evidence="8 9">CECT 8640</strain>
    </source>
</reference>
<proteinExistence type="inferred from homology"/>
<comment type="catalytic activity">
    <reaction evidence="1">
        <text>Hydrolysis of terminal non-reducing N-acetyl-D-hexosamine residues in N-acetyl-beta-D-hexosaminides.</text>
        <dbReference type="EC" id="3.2.1.52"/>
    </reaction>
</comment>
<dbReference type="PANTHER" id="PTHR22600">
    <property type="entry name" value="BETA-HEXOSAMINIDASE"/>
    <property type="match status" value="1"/>
</dbReference>
<dbReference type="Gene3D" id="3.20.20.80">
    <property type="entry name" value="Glycosidases"/>
    <property type="match status" value="1"/>
</dbReference>
<dbReference type="Gene3D" id="3.30.379.10">
    <property type="entry name" value="Chitobiase/beta-hexosaminidase domain 2-like"/>
    <property type="match status" value="1"/>
</dbReference>
<gene>
    <name evidence="8" type="ORF">FHS29_003155</name>
</gene>
<feature type="region of interest" description="Disordered" evidence="6">
    <location>
        <begin position="169"/>
        <end position="188"/>
    </location>
</feature>
<evidence type="ECO:0000256" key="4">
    <source>
        <dbReference type="ARBA" id="ARBA00022801"/>
    </source>
</evidence>
<organism evidence="8 9">
    <name type="scientific">Saccharothrix tamanrassetensis</name>
    <dbReference type="NCBI Taxonomy" id="1051531"/>
    <lineage>
        <taxon>Bacteria</taxon>
        <taxon>Bacillati</taxon>
        <taxon>Actinomycetota</taxon>
        <taxon>Actinomycetes</taxon>
        <taxon>Pseudonocardiales</taxon>
        <taxon>Pseudonocardiaceae</taxon>
        <taxon>Saccharothrix</taxon>
    </lineage>
</organism>
<dbReference type="AlphaFoldDB" id="A0A841CGY2"/>
<evidence type="ECO:0000256" key="5">
    <source>
        <dbReference type="PIRSR" id="PIRSR625705-1"/>
    </source>
</evidence>
<evidence type="ECO:0000256" key="2">
    <source>
        <dbReference type="ARBA" id="ARBA00006285"/>
    </source>
</evidence>
<dbReference type="SUPFAM" id="SSF51445">
    <property type="entry name" value="(Trans)glycosidases"/>
    <property type="match status" value="1"/>
</dbReference>
<dbReference type="GO" id="GO:0016020">
    <property type="term" value="C:membrane"/>
    <property type="evidence" value="ECO:0007669"/>
    <property type="project" value="TreeGrafter"/>
</dbReference>
<dbReference type="EMBL" id="JACHJN010000004">
    <property type="protein sequence ID" value="MBB5956569.1"/>
    <property type="molecule type" value="Genomic_DNA"/>
</dbReference>
<dbReference type="EC" id="3.2.1.52" evidence="3"/>
<dbReference type="RefSeq" id="WP_312864928.1">
    <property type="nucleotide sequence ID" value="NZ_JACHJN010000004.1"/>
</dbReference>
<evidence type="ECO:0000313" key="8">
    <source>
        <dbReference type="EMBL" id="MBB5956569.1"/>
    </source>
</evidence>
<dbReference type="InterPro" id="IPR015883">
    <property type="entry name" value="Glyco_hydro_20_cat"/>
</dbReference>
<name>A0A841CGY2_9PSEU</name>
<keyword evidence="8" id="KW-0326">Glycosidase</keyword>
<evidence type="ECO:0000256" key="1">
    <source>
        <dbReference type="ARBA" id="ARBA00001231"/>
    </source>
</evidence>
<dbReference type="GO" id="GO:0005975">
    <property type="term" value="P:carbohydrate metabolic process"/>
    <property type="evidence" value="ECO:0007669"/>
    <property type="project" value="InterPro"/>
</dbReference>
<protein>
    <recommendedName>
        <fullName evidence="3">beta-N-acetylhexosaminidase</fullName>
        <ecNumber evidence="3">3.2.1.52</ecNumber>
    </recommendedName>
</protein>
<feature type="active site" description="Proton donor" evidence="5">
    <location>
        <position position="279"/>
    </location>
</feature>
<dbReference type="GO" id="GO:0004563">
    <property type="term" value="F:beta-N-acetylhexosaminidase activity"/>
    <property type="evidence" value="ECO:0007669"/>
    <property type="project" value="UniProtKB-EC"/>
</dbReference>
<comment type="similarity">
    <text evidence="2">Belongs to the glycosyl hydrolase 20 family.</text>
</comment>
<keyword evidence="9" id="KW-1185">Reference proteome</keyword>
<accession>A0A841CGY2</accession>
<evidence type="ECO:0000256" key="6">
    <source>
        <dbReference type="SAM" id="MobiDB-lite"/>
    </source>
</evidence>
<dbReference type="Pfam" id="PF00728">
    <property type="entry name" value="Glyco_hydro_20"/>
    <property type="match status" value="2"/>
</dbReference>
<keyword evidence="4 8" id="KW-0378">Hydrolase</keyword>
<dbReference type="InterPro" id="IPR025705">
    <property type="entry name" value="Beta_hexosaminidase_sua/sub"/>
</dbReference>
<dbReference type="SUPFAM" id="SSF55545">
    <property type="entry name" value="beta-N-acetylhexosaminidase-like domain"/>
    <property type="match status" value="1"/>
</dbReference>
<comment type="caution">
    <text evidence="8">The sequence shown here is derived from an EMBL/GenBank/DDBJ whole genome shotgun (WGS) entry which is preliminary data.</text>
</comment>
<feature type="domain" description="Glycoside hydrolase family 20 catalytic" evidence="7">
    <location>
        <begin position="107"/>
        <end position="281"/>
    </location>
</feature>
<feature type="domain" description="Glycoside hydrolase family 20 catalytic" evidence="7">
    <location>
        <begin position="286"/>
        <end position="419"/>
    </location>
</feature>
<sequence>MSFSRGDGEIEWDGAVDGRLSLDGPSGSYRLTIGPDASGKAGSSGAAGGSGAAGRAGVLVEAADEAGLFYARQTLKQLAGPDSFRAAPIRSGPTRLPVCVVEDSPRFAWRGVMLDVARHFLPKHDLLRYVDLLAVHKLNVLHLHLTDDQGWRFESKRYPKLHEVGGWRPSSRYGDRRSGGQTGRPHGGYYTQDDLREVVAYAAARHITVVPEIDVPGHSQAAIAAYPELGVSGGGVWTDWGVNPNALKADEPTVDFYRNVFDELLDVFPSEIIGLGGDEAEGGDGRFVRRIAQHLVRRGRRPHGWDEVLDVGPLPTGTVIASWRGEQAGLTALERGHDVVMCPEGHVYLDYRQADDPNEPIPVGTVLTWEDVYSYEPAAADRVLGAQTNVWTEHLDSPRRLDYAAFPRLSAFAEVVWSPAPRDLAEFRTRLVEHHLPRLDALGVEYRPLSGPRPWQMLPGVPGFPR</sequence>
<dbReference type="PANTHER" id="PTHR22600:SF57">
    <property type="entry name" value="BETA-N-ACETYLHEXOSAMINIDASE"/>
    <property type="match status" value="1"/>
</dbReference>
<evidence type="ECO:0000256" key="3">
    <source>
        <dbReference type="ARBA" id="ARBA00012663"/>
    </source>
</evidence>
<dbReference type="InterPro" id="IPR029018">
    <property type="entry name" value="Hex-like_dom2"/>
</dbReference>